<reference evidence="2" key="2">
    <citation type="submission" date="2015-01" db="EMBL/GenBank/DDBJ databases">
        <title>Evolutionary Origins and Diversification of the Mycorrhizal Mutualists.</title>
        <authorList>
            <consortium name="DOE Joint Genome Institute"/>
            <consortium name="Mycorrhizal Genomics Consortium"/>
            <person name="Kohler A."/>
            <person name="Kuo A."/>
            <person name="Nagy L.G."/>
            <person name="Floudas D."/>
            <person name="Copeland A."/>
            <person name="Barry K.W."/>
            <person name="Cichocki N."/>
            <person name="Veneault-Fourrey C."/>
            <person name="LaButti K."/>
            <person name="Lindquist E.A."/>
            <person name="Lipzen A."/>
            <person name="Lundell T."/>
            <person name="Morin E."/>
            <person name="Murat C."/>
            <person name="Riley R."/>
            <person name="Ohm R."/>
            <person name="Sun H."/>
            <person name="Tunlid A."/>
            <person name="Henrissat B."/>
            <person name="Grigoriev I.V."/>
            <person name="Hibbett D.S."/>
            <person name="Martin F."/>
        </authorList>
    </citation>
    <scope>NUCLEOTIDE SEQUENCE [LARGE SCALE GENOMIC DNA]</scope>
    <source>
        <strain evidence="2">441</strain>
    </source>
</reference>
<proteinExistence type="predicted"/>
<dbReference type="EMBL" id="KN833807">
    <property type="protein sequence ID" value="KIK18394.1"/>
    <property type="molecule type" value="Genomic_DNA"/>
</dbReference>
<evidence type="ECO:0000313" key="2">
    <source>
        <dbReference type="Proteomes" id="UP000054018"/>
    </source>
</evidence>
<evidence type="ECO:0000313" key="1">
    <source>
        <dbReference type="EMBL" id="KIK18394.1"/>
    </source>
</evidence>
<gene>
    <name evidence="1" type="ORF">PISMIDRAFT_192443</name>
</gene>
<keyword evidence="2" id="KW-1185">Reference proteome</keyword>
<dbReference type="AlphaFoldDB" id="A0A0C9YWT5"/>
<organism evidence="1 2">
    <name type="scientific">Pisolithus microcarpus 441</name>
    <dbReference type="NCBI Taxonomy" id="765257"/>
    <lineage>
        <taxon>Eukaryota</taxon>
        <taxon>Fungi</taxon>
        <taxon>Dikarya</taxon>
        <taxon>Basidiomycota</taxon>
        <taxon>Agaricomycotina</taxon>
        <taxon>Agaricomycetes</taxon>
        <taxon>Agaricomycetidae</taxon>
        <taxon>Boletales</taxon>
        <taxon>Sclerodermatineae</taxon>
        <taxon>Pisolithaceae</taxon>
        <taxon>Pisolithus</taxon>
    </lineage>
</organism>
<dbReference type="HOGENOM" id="CLU_2469939_0_0_1"/>
<reference evidence="1 2" key="1">
    <citation type="submission" date="2014-04" db="EMBL/GenBank/DDBJ databases">
        <authorList>
            <consortium name="DOE Joint Genome Institute"/>
            <person name="Kuo A."/>
            <person name="Kohler A."/>
            <person name="Costa M.D."/>
            <person name="Nagy L.G."/>
            <person name="Floudas D."/>
            <person name="Copeland A."/>
            <person name="Barry K.W."/>
            <person name="Cichocki N."/>
            <person name="Veneault-Fourrey C."/>
            <person name="LaButti K."/>
            <person name="Lindquist E.A."/>
            <person name="Lipzen A."/>
            <person name="Lundell T."/>
            <person name="Morin E."/>
            <person name="Murat C."/>
            <person name="Sun H."/>
            <person name="Tunlid A."/>
            <person name="Henrissat B."/>
            <person name="Grigoriev I.V."/>
            <person name="Hibbett D.S."/>
            <person name="Martin F."/>
            <person name="Nordberg H.P."/>
            <person name="Cantor M.N."/>
            <person name="Hua S.X."/>
        </authorList>
    </citation>
    <scope>NUCLEOTIDE SEQUENCE [LARGE SCALE GENOMIC DNA]</scope>
    <source>
        <strain evidence="1 2">441</strain>
    </source>
</reference>
<accession>A0A0C9YWT5</accession>
<sequence>MTTAQLGGSRLGYDILVQLVREEVSKVSVLRSAPHTKQVQFSMDICLVAVGVRTAYLVDALAPPDPVSVFTSLLESLRSKVCPMVPVS</sequence>
<name>A0A0C9YWT5_9AGAM</name>
<protein>
    <submittedName>
        <fullName evidence="1">Uncharacterized protein</fullName>
    </submittedName>
</protein>
<dbReference type="OrthoDB" id="3267419at2759"/>
<dbReference type="Proteomes" id="UP000054018">
    <property type="component" value="Unassembled WGS sequence"/>
</dbReference>